<accession>A0ABQ4S3S8</accession>
<evidence type="ECO:0000313" key="2">
    <source>
        <dbReference type="Proteomes" id="UP001055125"/>
    </source>
</evidence>
<sequence length="124" mass="13944">MRRSRHTDDEIAFLLKEAEQGIAVAAICASANVSLGTFYRWRRRLGGLPPAAVARLRQIEEENGRLRAEVAKLTQGTRRRLDAEVGERRAVPPASWNSMERQPRLVHRGGDVAVGRFAFVRTTH</sequence>
<dbReference type="EMBL" id="BPQP01000059">
    <property type="protein sequence ID" value="GJD96345.1"/>
    <property type="molecule type" value="Genomic_DNA"/>
</dbReference>
<gene>
    <name evidence="1" type="ORF">OCOJLMKI_3566</name>
</gene>
<dbReference type="InterPro" id="IPR009057">
    <property type="entry name" value="Homeodomain-like_sf"/>
</dbReference>
<evidence type="ECO:0000313" key="1">
    <source>
        <dbReference type="EMBL" id="GJD96345.1"/>
    </source>
</evidence>
<dbReference type="Proteomes" id="UP001055125">
    <property type="component" value="Unassembled WGS sequence"/>
</dbReference>
<reference evidence="1" key="2">
    <citation type="submission" date="2021-08" db="EMBL/GenBank/DDBJ databases">
        <authorList>
            <person name="Tani A."/>
            <person name="Ola A."/>
            <person name="Ogura Y."/>
            <person name="Katsura K."/>
            <person name="Hayashi T."/>
        </authorList>
    </citation>
    <scope>NUCLEOTIDE SEQUENCE</scope>
    <source>
        <strain evidence="1">DSM 19015</strain>
    </source>
</reference>
<dbReference type="InterPro" id="IPR052546">
    <property type="entry name" value="Transposase_8_domain"/>
</dbReference>
<proteinExistence type="predicted"/>
<keyword evidence="2" id="KW-1185">Reference proteome</keyword>
<dbReference type="Pfam" id="PF01527">
    <property type="entry name" value="HTH_Tnp_1"/>
    <property type="match status" value="1"/>
</dbReference>
<comment type="caution">
    <text evidence="1">The sequence shown here is derived from an EMBL/GenBank/DDBJ whole genome shotgun (WGS) entry which is preliminary data.</text>
</comment>
<reference evidence="1" key="1">
    <citation type="journal article" date="2021" name="Front. Microbiol.">
        <title>Comprehensive Comparative Genomics and Phenotyping of Methylobacterium Species.</title>
        <authorList>
            <person name="Alessa O."/>
            <person name="Ogura Y."/>
            <person name="Fujitani Y."/>
            <person name="Takami H."/>
            <person name="Hayashi T."/>
            <person name="Sahin N."/>
            <person name="Tani A."/>
        </authorList>
    </citation>
    <scope>NUCLEOTIDE SEQUENCE</scope>
    <source>
        <strain evidence="1">DSM 19015</strain>
    </source>
</reference>
<evidence type="ECO:0008006" key="3">
    <source>
        <dbReference type="Google" id="ProtNLM"/>
    </source>
</evidence>
<dbReference type="PANTHER" id="PTHR33609:SF1">
    <property type="entry name" value="TRANSPOSASE"/>
    <property type="match status" value="1"/>
</dbReference>
<dbReference type="RefSeq" id="WP_238245451.1">
    <property type="nucleotide sequence ID" value="NZ_BPQP01000059.1"/>
</dbReference>
<dbReference type="InterPro" id="IPR002514">
    <property type="entry name" value="Transposase_8"/>
</dbReference>
<dbReference type="SUPFAM" id="SSF46689">
    <property type="entry name" value="Homeodomain-like"/>
    <property type="match status" value="1"/>
</dbReference>
<organism evidence="1 2">
    <name type="scientific">Methylobacterium iners</name>
    <dbReference type="NCBI Taxonomy" id="418707"/>
    <lineage>
        <taxon>Bacteria</taxon>
        <taxon>Pseudomonadati</taxon>
        <taxon>Pseudomonadota</taxon>
        <taxon>Alphaproteobacteria</taxon>
        <taxon>Hyphomicrobiales</taxon>
        <taxon>Methylobacteriaceae</taxon>
        <taxon>Methylobacterium</taxon>
    </lineage>
</organism>
<dbReference type="PANTHER" id="PTHR33609">
    <property type="entry name" value="LOW CALCIUM RESPONSE LOCUS PROTEIN S"/>
    <property type="match status" value="1"/>
</dbReference>
<protein>
    <recommendedName>
        <fullName evidence="3">Transposase</fullName>
    </recommendedName>
</protein>
<name>A0ABQ4S3S8_9HYPH</name>